<dbReference type="GO" id="GO:0016705">
    <property type="term" value="F:oxidoreductase activity, acting on paired donors, with incorporation or reduction of molecular oxygen"/>
    <property type="evidence" value="ECO:0007669"/>
    <property type="project" value="InterPro"/>
</dbReference>
<sequence length="571" mass="64812">MFGPGIRYLARRALVLGIFVAFGITIIRQLAAVFNIAVPTWILACVSTAGVPLYTALRANLRQLHNRREAAKLGARDGLRDVFDEVGPVVNVRPLWADIVVTICPEHIKLILSTDFNNYVKGQEFQYGMSSVLGTGVFNSDGEMWKFHRSLSRPYFSRDRISHFDTFDRHADQVISLIKQRMKTGHAIDFQDLIGRFTMDSATEFLFGSCVNSLHAGIPFPHNAALPLSESGPAKGQVATAFAAAFNESMLHVANRARFGWAWPLLEMWTDKTTAPMRIVSAYIDPIIRDAVEKKKLAKSLALDTEMTDIKFEEGTTLLDELLNVTSDPKVLKDETYGFLSGKDTTQWTITVIMYFLAMYPQFLTRLREEILQHVGPTRRPTYDDIRDMKFLRAVINETMRLYPSVCSLTLKCRQCINATTWPSPDPDDERPIYIPAGVQTPYSVFMMQRRKDLWGPDAEEFDPDRWLDERLKKYLLTNSFQFLPFNAGPRICLGQQFAYNEMSFVIIRLLQSFASVSLDLGAFPPGARPPVEWATQAEGRKAVDKFHPKMHLTMYSQSGMWLKMTEAENA</sequence>
<dbReference type="Pfam" id="PF00067">
    <property type="entry name" value="p450"/>
    <property type="match status" value="1"/>
</dbReference>
<evidence type="ECO:0000256" key="4">
    <source>
        <dbReference type="ARBA" id="ARBA00022723"/>
    </source>
</evidence>
<evidence type="ECO:0000313" key="11">
    <source>
        <dbReference type="EMBL" id="KAK7048286.1"/>
    </source>
</evidence>
<dbReference type="GO" id="GO:0020037">
    <property type="term" value="F:heme binding"/>
    <property type="evidence" value="ECO:0007669"/>
    <property type="project" value="InterPro"/>
</dbReference>
<keyword evidence="6 8" id="KW-0408">Iron</keyword>
<gene>
    <name evidence="11" type="ORF">R3P38DRAFT_2868451</name>
</gene>
<protein>
    <submittedName>
        <fullName evidence="11">Cytochrome P450</fullName>
    </submittedName>
</protein>
<comment type="caution">
    <text evidence="11">The sequence shown here is derived from an EMBL/GenBank/DDBJ whole genome shotgun (WGS) entry which is preliminary data.</text>
</comment>
<keyword evidence="10" id="KW-0472">Membrane</keyword>
<dbReference type="SUPFAM" id="SSF48264">
    <property type="entry name" value="Cytochrome P450"/>
    <property type="match status" value="1"/>
</dbReference>
<name>A0AAW0DCD9_9AGAR</name>
<evidence type="ECO:0000256" key="1">
    <source>
        <dbReference type="ARBA" id="ARBA00001971"/>
    </source>
</evidence>
<dbReference type="PROSITE" id="PS00086">
    <property type="entry name" value="CYTOCHROME_P450"/>
    <property type="match status" value="1"/>
</dbReference>
<dbReference type="GO" id="GO:0005506">
    <property type="term" value="F:iron ion binding"/>
    <property type="evidence" value="ECO:0007669"/>
    <property type="project" value="InterPro"/>
</dbReference>
<evidence type="ECO:0000313" key="12">
    <source>
        <dbReference type="Proteomes" id="UP001362999"/>
    </source>
</evidence>
<evidence type="ECO:0000256" key="3">
    <source>
        <dbReference type="ARBA" id="ARBA00022617"/>
    </source>
</evidence>
<keyword evidence="5 9" id="KW-0560">Oxidoreductase</keyword>
<keyword evidence="12" id="KW-1185">Reference proteome</keyword>
<dbReference type="PRINTS" id="PR00385">
    <property type="entry name" value="P450"/>
</dbReference>
<comment type="similarity">
    <text evidence="2 9">Belongs to the cytochrome P450 family.</text>
</comment>
<feature type="binding site" description="axial binding residue" evidence="8">
    <location>
        <position position="493"/>
    </location>
    <ligand>
        <name>heme</name>
        <dbReference type="ChEBI" id="CHEBI:30413"/>
    </ligand>
    <ligandPart>
        <name>Fe</name>
        <dbReference type="ChEBI" id="CHEBI:18248"/>
    </ligandPart>
</feature>
<accession>A0AAW0DCD9</accession>
<comment type="cofactor">
    <cofactor evidence="1 8">
        <name>heme</name>
        <dbReference type="ChEBI" id="CHEBI:30413"/>
    </cofactor>
</comment>
<organism evidence="11 12">
    <name type="scientific">Favolaschia claudopus</name>
    <dbReference type="NCBI Taxonomy" id="2862362"/>
    <lineage>
        <taxon>Eukaryota</taxon>
        <taxon>Fungi</taxon>
        <taxon>Dikarya</taxon>
        <taxon>Basidiomycota</taxon>
        <taxon>Agaricomycotina</taxon>
        <taxon>Agaricomycetes</taxon>
        <taxon>Agaricomycetidae</taxon>
        <taxon>Agaricales</taxon>
        <taxon>Marasmiineae</taxon>
        <taxon>Mycenaceae</taxon>
        <taxon>Favolaschia</taxon>
    </lineage>
</organism>
<feature type="transmembrane region" description="Helical" evidence="10">
    <location>
        <begin position="12"/>
        <end position="30"/>
    </location>
</feature>
<reference evidence="11 12" key="1">
    <citation type="journal article" date="2024" name="J Genomics">
        <title>Draft genome sequencing and assembly of Favolaschia claudopus CIRM-BRFM 2984 isolated from oak limbs.</title>
        <authorList>
            <person name="Navarro D."/>
            <person name="Drula E."/>
            <person name="Chaduli D."/>
            <person name="Cazenave R."/>
            <person name="Ahrendt S."/>
            <person name="Wang J."/>
            <person name="Lipzen A."/>
            <person name="Daum C."/>
            <person name="Barry K."/>
            <person name="Grigoriev I.V."/>
            <person name="Favel A."/>
            <person name="Rosso M.N."/>
            <person name="Martin F."/>
        </authorList>
    </citation>
    <scope>NUCLEOTIDE SEQUENCE [LARGE SCALE GENOMIC DNA]</scope>
    <source>
        <strain evidence="11 12">CIRM-BRFM 2984</strain>
    </source>
</reference>
<evidence type="ECO:0000256" key="6">
    <source>
        <dbReference type="ARBA" id="ARBA00023004"/>
    </source>
</evidence>
<dbReference type="PANTHER" id="PTHR24287:SF1">
    <property type="entry name" value="P450, PUTATIVE (EUROFUNG)-RELATED"/>
    <property type="match status" value="1"/>
</dbReference>
<dbReference type="InterPro" id="IPR002403">
    <property type="entry name" value="Cyt_P450_E_grp-IV"/>
</dbReference>
<dbReference type="InterPro" id="IPR001128">
    <property type="entry name" value="Cyt_P450"/>
</dbReference>
<dbReference type="GO" id="GO:0004497">
    <property type="term" value="F:monooxygenase activity"/>
    <property type="evidence" value="ECO:0007669"/>
    <property type="project" value="UniProtKB-KW"/>
</dbReference>
<dbReference type="EMBL" id="JAWWNJ010000009">
    <property type="protein sequence ID" value="KAK7048286.1"/>
    <property type="molecule type" value="Genomic_DNA"/>
</dbReference>
<evidence type="ECO:0000256" key="9">
    <source>
        <dbReference type="RuleBase" id="RU000461"/>
    </source>
</evidence>
<dbReference type="Proteomes" id="UP001362999">
    <property type="component" value="Unassembled WGS sequence"/>
</dbReference>
<evidence type="ECO:0000256" key="10">
    <source>
        <dbReference type="SAM" id="Phobius"/>
    </source>
</evidence>
<keyword evidence="10" id="KW-1133">Transmembrane helix</keyword>
<evidence type="ECO:0000256" key="7">
    <source>
        <dbReference type="ARBA" id="ARBA00023033"/>
    </source>
</evidence>
<dbReference type="InterPro" id="IPR017972">
    <property type="entry name" value="Cyt_P450_CS"/>
</dbReference>
<evidence type="ECO:0000256" key="2">
    <source>
        <dbReference type="ARBA" id="ARBA00010617"/>
    </source>
</evidence>
<dbReference type="InterPro" id="IPR047146">
    <property type="entry name" value="Cyt_P450_E_CYP52_fungi"/>
</dbReference>
<evidence type="ECO:0000256" key="5">
    <source>
        <dbReference type="ARBA" id="ARBA00023002"/>
    </source>
</evidence>
<dbReference type="Gene3D" id="1.10.630.10">
    <property type="entry name" value="Cytochrome P450"/>
    <property type="match status" value="1"/>
</dbReference>
<proteinExistence type="inferred from homology"/>
<dbReference type="CDD" id="cd11063">
    <property type="entry name" value="CYP52"/>
    <property type="match status" value="1"/>
</dbReference>
<evidence type="ECO:0000256" key="8">
    <source>
        <dbReference type="PIRSR" id="PIRSR602403-1"/>
    </source>
</evidence>
<dbReference type="PRINTS" id="PR00465">
    <property type="entry name" value="EP450IV"/>
</dbReference>
<keyword evidence="10" id="KW-0812">Transmembrane</keyword>
<dbReference type="InterPro" id="IPR036396">
    <property type="entry name" value="Cyt_P450_sf"/>
</dbReference>
<keyword evidence="3 8" id="KW-0349">Heme</keyword>
<dbReference type="PANTHER" id="PTHR24287">
    <property type="entry name" value="P450, PUTATIVE (EUROFUNG)-RELATED"/>
    <property type="match status" value="1"/>
</dbReference>
<keyword evidence="4 8" id="KW-0479">Metal-binding</keyword>
<dbReference type="AlphaFoldDB" id="A0AAW0DCD9"/>
<keyword evidence="7 9" id="KW-0503">Monooxygenase</keyword>